<evidence type="ECO:0000256" key="1">
    <source>
        <dbReference type="ARBA" id="ARBA00008172"/>
    </source>
</evidence>
<evidence type="ECO:0000256" key="5">
    <source>
        <dbReference type="ARBA" id="ARBA00022801"/>
    </source>
</evidence>
<dbReference type="Proteomes" id="UP000295706">
    <property type="component" value="Unassembled WGS sequence"/>
</dbReference>
<dbReference type="NCBIfam" id="TIGR02385">
    <property type="entry name" value="RelE_StbE"/>
    <property type="match status" value="1"/>
</dbReference>
<dbReference type="AlphaFoldDB" id="A0A4R4JY76"/>
<evidence type="ECO:0000256" key="3">
    <source>
        <dbReference type="ARBA" id="ARBA00022722"/>
    </source>
</evidence>
<dbReference type="Gene3D" id="3.30.2310.20">
    <property type="entry name" value="RelE-like"/>
    <property type="match status" value="1"/>
</dbReference>
<name>A0A4R4JY76_9BACT</name>
<evidence type="ECO:0000256" key="6">
    <source>
        <dbReference type="ARBA" id="ARBA00030388"/>
    </source>
</evidence>
<evidence type="ECO:0000313" key="8">
    <source>
        <dbReference type="Proteomes" id="UP000295706"/>
    </source>
</evidence>
<keyword evidence="5" id="KW-0378">Hydrolase</keyword>
<evidence type="ECO:0000256" key="4">
    <source>
        <dbReference type="ARBA" id="ARBA00022759"/>
    </source>
</evidence>
<reference evidence="7 8" key="1">
    <citation type="submission" date="2019-02" db="EMBL/GenBank/DDBJ databases">
        <title>Arundinibacter roseus gen. nov., sp. nov., a new member of the family Cytophagaceae.</title>
        <authorList>
            <person name="Szuroczki S."/>
            <person name="Khayer B."/>
            <person name="Sproer C."/>
            <person name="Toumi M."/>
            <person name="Szabo A."/>
            <person name="Felfoldi T."/>
            <person name="Schumann P."/>
            <person name="Toth E."/>
        </authorList>
    </citation>
    <scope>NUCLEOTIDE SEQUENCE [LARGE SCALE GENOMIC DNA]</scope>
    <source>
        <strain evidence="7 8">DMA-k-7a</strain>
    </source>
</reference>
<dbReference type="PANTHER" id="PTHR38039:SF1">
    <property type="entry name" value="TOXIN YOEB"/>
    <property type="match status" value="1"/>
</dbReference>
<dbReference type="SUPFAM" id="SSF143011">
    <property type="entry name" value="RelE-like"/>
    <property type="match status" value="1"/>
</dbReference>
<comment type="similarity">
    <text evidence="1">Belongs to the YoeB family.</text>
</comment>
<dbReference type="GO" id="GO:0004519">
    <property type="term" value="F:endonuclease activity"/>
    <property type="evidence" value="ECO:0007669"/>
    <property type="project" value="UniProtKB-KW"/>
</dbReference>
<dbReference type="GO" id="GO:0016787">
    <property type="term" value="F:hydrolase activity"/>
    <property type="evidence" value="ECO:0007669"/>
    <property type="project" value="UniProtKB-KW"/>
</dbReference>
<sequence>MSYRLVFTKQAQNDIDFHRKSGNKAVLKKINTLLEELTEHPFIGTGKPEALKYDLSGLWSRRINNEHRLIYEVDGDVIVVIIAAKGHYE</sequence>
<dbReference type="Pfam" id="PF06769">
    <property type="entry name" value="YoeB_toxin"/>
    <property type="match status" value="1"/>
</dbReference>
<organism evidence="7 8">
    <name type="scientific">Arundinibacter roseus</name>
    <dbReference type="NCBI Taxonomy" id="2070510"/>
    <lineage>
        <taxon>Bacteria</taxon>
        <taxon>Pseudomonadati</taxon>
        <taxon>Bacteroidota</taxon>
        <taxon>Cytophagia</taxon>
        <taxon>Cytophagales</taxon>
        <taxon>Spirosomataceae</taxon>
        <taxon>Arundinibacter</taxon>
    </lineage>
</organism>
<dbReference type="OrthoDB" id="9801102at2"/>
<dbReference type="InterPro" id="IPR007712">
    <property type="entry name" value="RelE/ParE_toxin"/>
</dbReference>
<keyword evidence="3" id="KW-0540">Nuclease</keyword>
<proteinExistence type="inferred from homology"/>
<evidence type="ECO:0000313" key="7">
    <source>
        <dbReference type="EMBL" id="TDB59112.1"/>
    </source>
</evidence>
<gene>
    <name evidence="7" type="ORF">EZE20_22530</name>
</gene>
<evidence type="ECO:0000256" key="2">
    <source>
        <dbReference type="ARBA" id="ARBA00022649"/>
    </source>
</evidence>
<accession>A0A4R4JY76</accession>
<dbReference type="EMBL" id="SMJU01000021">
    <property type="protein sequence ID" value="TDB59112.1"/>
    <property type="molecule type" value="Genomic_DNA"/>
</dbReference>
<keyword evidence="8" id="KW-1185">Reference proteome</keyword>
<comment type="caution">
    <text evidence="7">The sequence shown here is derived from an EMBL/GenBank/DDBJ whole genome shotgun (WGS) entry which is preliminary data.</text>
</comment>
<protein>
    <recommendedName>
        <fullName evidence="6">Putative mRNA interferase YoeB</fullName>
    </recommendedName>
</protein>
<keyword evidence="4" id="KW-0255">Endonuclease</keyword>
<dbReference type="NCBIfam" id="TIGR02116">
    <property type="entry name" value="toxin_Txe_YoeB"/>
    <property type="match status" value="1"/>
</dbReference>
<dbReference type="InterPro" id="IPR009614">
    <property type="entry name" value="YoeB_toxin"/>
</dbReference>
<dbReference type="InterPro" id="IPR035093">
    <property type="entry name" value="RelE/ParE_toxin_dom_sf"/>
</dbReference>
<dbReference type="PANTHER" id="PTHR38039">
    <property type="entry name" value="TOXIN YOEB"/>
    <property type="match status" value="1"/>
</dbReference>
<keyword evidence="2" id="KW-1277">Toxin-antitoxin system</keyword>
<dbReference type="GO" id="GO:0045892">
    <property type="term" value="P:negative regulation of DNA-templated transcription"/>
    <property type="evidence" value="ECO:0007669"/>
    <property type="project" value="TreeGrafter"/>
</dbReference>
<dbReference type="GO" id="GO:0006401">
    <property type="term" value="P:RNA catabolic process"/>
    <property type="evidence" value="ECO:0007669"/>
    <property type="project" value="InterPro"/>
</dbReference>
<dbReference type="RefSeq" id="WP_132122025.1">
    <property type="nucleotide sequence ID" value="NZ_SMJU01000021.1"/>
</dbReference>